<reference evidence="1" key="1">
    <citation type="journal article" date="2012" name="Nature">
        <title>The oyster genome reveals stress adaptation and complexity of shell formation.</title>
        <authorList>
            <person name="Zhang G."/>
            <person name="Fang X."/>
            <person name="Guo X."/>
            <person name="Li L."/>
            <person name="Luo R."/>
            <person name="Xu F."/>
            <person name="Yang P."/>
            <person name="Zhang L."/>
            <person name="Wang X."/>
            <person name="Qi H."/>
            <person name="Xiong Z."/>
            <person name="Que H."/>
            <person name="Xie Y."/>
            <person name="Holland P.W."/>
            <person name="Paps J."/>
            <person name="Zhu Y."/>
            <person name="Wu F."/>
            <person name="Chen Y."/>
            <person name="Wang J."/>
            <person name="Peng C."/>
            <person name="Meng J."/>
            <person name="Yang L."/>
            <person name="Liu J."/>
            <person name="Wen B."/>
            <person name="Zhang N."/>
            <person name="Huang Z."/>
            <person name="Zhu Q."/>
            <person name="Feng Y."/>
            <person name="Mount A."/>
            <person name="Hedgecock D."/>
            <person name="Xu Z."/>
            <person name="Liu Y."/>
            <person name="Domazet-Loso T."/>
            <person name="Du Y."/>
            <person name="Sun X."/>
            <person name="Zhang S."/>
            <person name="Liu B."/>
            <person name="Cheng P."/>
            <person name="Jiang X."/>
            <person name="Li J."/>
            <person name="Fan D."/>
            <person name="Wang W."/>
            <person name="Fu W."/>
            <person name="Wang T."/>
            <person name="Wang B."/>
            <person name="Zhang J."/>
            <person name="Peng Z."/>
            <person name="Li Y."/>
            <person name="Li N."/>
            <person name="Wang J."/>
            <person name="Chen M."/>
            <person name="He Y."/>
            <person name="Tan F."/>
            <person name="Song X."/>
            <person name="Zheng Q."/>
            <person name="Huang R."/>
            <person name="Yang H."/>
            <person name="Du X."/>
            <person name="Chen L."/>
            <person name="Yang M."/>
            <person name="Gaffney P.M."/>
            <person name="Wang S."/>
            <person name="Luo L."/>
            <person name="She Z."/>
            <person name="Ming Y."/>
            <person name="Huang W."/>
            <person name="Zhang S."/>
            <person name="Huang B."/>
            <person name="Zhang Y."/>
            <person name="Qu T."/>
            <person name="Ni P."/>
            <person name="Miao G."/>
            <person name="Wang J."/>
            <person name="Wang Q."/>
            <person name="Steinberg C.E."/>
            <person name="Wang H."/>
            <person name="Li N."/>
            <person name="Qian L."/>
            <person name="Zhang G."/>
            <person name="Li Y."/>
            <person name="Yang H."/>
            <person name="Liu X."/>
            <person name="Wang J."/>
            <person name="Yin Y."/>
            <person name="Wang J."/>
        </authorList>
    </citation>
    <scope>NUCLEOTIDE SEQUENCE [LARGE SCALE GENOMIC DNA]</scope>
    <source>
        <strain evidence="1">05x7-T-G4-1.051#20</strain>
    </source>
</reference>
<gene>
    <name evidence="1" type="ORF">CGI_10027497</name>
</gene>
<name>K1QGF0_MAGGI</name>
<proteinExistence type="predicted"/>
<dbReference type="AlphaFoldDB" id="K1QGF0"/>
<organism evidence="1">
    <name type="scientific">Magallana gigas</name>
    <name type="common">Pacific oyster</name>
    <name type="synonym">Crassostrea gigas</name>
    <dbReference type="NCBI Taxonomy" id="29159"/>
    <lineage>
        <taxon>Eukaryota</taxon>
        <taxon>Metazoa</taxon>
        <taxon>Spiralia</taxon>
        <taxon>Lophotrochozoa</taxon>
        <taxon>Mollusca</taxon>
        <taxon>Bivalvia</taxon>
        <taxon>Autobranchia</taxon>
        <taxon>Pteriomorphia</taxon>
        <taxon>Ostreida</taxon>
        <taxon>Ostreoidea</taxon>
        <taxon>Ostreidae</taxon>
        <taxon>Magallana</taxon>
    </lineage>
</organism>
<dbReference type="HOGENOM" id="CLU_2456975_0_0_1"/>
<protein>
    <submittedName>
        <fullName evidence="1">Uncharacterized protein</fullName>
    </submittedName>
</protein>
<sequence>MEEVNGILSEVKQTAVKNESLLKSKNASSLIAHKSENANLSKVPNLRNVIPPDFPPKPIPTDRLNSVFGEITDSKILYKKGSTVQPNNN</sequence>
<dbReference type="InParanoid" id="K1QGF0"/>
<accession>K1QGF0</accession>
<evidence type="ECO:0000313" key="1">
    <source>
        <dbReference type="EMBL" id="EKC35942.1"/>
    </source>
</evidence>
<dbReference type="EMBL" id="JH816729">
    <property type="protein sequence ID" value="EKC35942.1"/>
    <property type="molecule type" value="Genomic_DNA"/>
</dbReference>